<protein>
    <submittedName>
        <fullName evidence="2">Uncharacterized protein</fullName>
    </submittedName>
</protein>
<gene>
    <name evidence="2" type="ORF">NPX13_g8906</name>
</gene>
<evidence type="ECO:0000256" key="1">
    <source>
        <dbReference type="SAM" id="MobiDB-lite"/>
    </source>
</evidence>
<dbReference type="PANTHER" id="PTHR36142">
    <property type="entry name" value="METALLO-HYDROLASE/OXIDOREDUCTASE SUPERFAMILY PROTEIN"/>
    <property type="match status" value="1"/>
</dbReference>
<keyword evidence="3" id="KW-1185">Reference proteome</keyword>
<evidence type="ECO:0000313" key="2">
    <source>
        <dbReference type="EMBL" id="KAJ3561545.1"/>
    </source>
</evidence>
<dbReference type="AlphaFoldDB" id="A0A9W8N7S5"/>
<dbReference type="Proteomes" id="UP001148614">
    <property type="component" value="Unassembled WGS sequence"/>
</dbReference>
<accession>A0A9W8N7S5</accession>
<dbReference type="VEuPathDB" id="FungiDB:F4678DRAFT_377640"/>
<dbReference type="InterPro" id="IPR036866">
    <property type="entry name" value="RibonucZ/Hydroxyglut_hydro"/>
</dbReference>
<evidence type="ECO:0000313" key="3">
    <source>
        <dbReference type="Proteomes" id="UP001148614"/>
    </source>
</evidence>
<name>A0A9W8N7S5_9PEZI</name>
<proteinExistence type="predicted"/>
<feature type="region of interest" description="Disordered" evidence="1">
    <location>
        <begin position="434"/>
        <end position="493"/>
    </location>
</feature>
<organism evidence="2 3">
    <name type="scientific">Xylaria arbuscula</name>
    <dbReference type="NCBI Taxonomy" id="114810"/>
    <lineage>
        <taxon>Eukaryota</taxon>
        <taxon>Fungi</taxon>
        <taxon>Dikarya</taxon>
        <taxon>Ascomycota</taxon>
        <taxon>Pezizomycotina</taxon>
        <taxon>Sordariomycetes</taxon>
        <taxon>Xylariomycetidae</taxon>
        <taxon>Xylariales</taxon>
        <taxon>Xylariaceae</taxon>
        <taxon>Xylaria</taxon>
    </lineage>
</organism>
<feature type="region of interest" description="Disordered" evidence="1">
    <location>
        <begin position="558"/>
        <end position="598"/>
    </location>
</feature>
<dbReference type="Gene3D" id="3.60.15.10">
    <property type="entry name" value="Ribonuclease Z/Hydroxyacylglutathione hydrolase-like"/>
    <property type="match status" value="1"/>
</dbReference>
<comment type="caution">
    <text evidence="2">The sequence shown here is derived from an EMBL/GenBank/DDBJ whole genome shotgun (WGS) entry which is preliminary data.</text>
</comment>
<sequence>MALTMKHLNSDASFLLSFEPVIPESIADSVIPHPFTILLDPWITGPSTIFHPRISTTLPKQPACISSLTDLLRPPDLVIISQHNPDHCNEATLRQLAADGSTLILAEPASARIIRGWNYFDKNKIRTIKRWEDPRTTGRQSVIRVPVPPVQPNGEEGEVTVAFIPQKRDLAGLHGAVGITYRSPPVHDLTRREPLTKALTPPSTPEAQGHMSVGAQTTPQITAPTGHTFLLPPTPPISPISPLSPTSLRSIRSASTLIASPTHSLYSPHFRPATSSQNWAALPPSPYSHSRPISLIFSPHGIQYDHLAAYATSHLVAEAALPLTALLHCMESIDNPWWLGGNICTGVPSGAEIASKLEARVWISAHDGEKDVRGLATGMLRTRRWKDEEIEAALAKARQPQQQDRNDINGRKGGYTKILRLDCGEEILVSGTGQLWRTNPTTPNGGGTGIQQQQQQQQQPSSTMKPATEAPPSTLPPKIIHLPTSPTKHPGKYDKKGLETLTLAQMQGAMSPKKLGIYRALRTLDLIKPSPRLIIEHEQEEKVMSAVTLPVFPVEEAKAEKPTMKKQKKKKTKKSLEADSKNDMTNVRSVGFALPAQS</sequence>
<dbReference type="EMBL" id="JANPWZ010002050">
    <property type="protein sequence ID" value="KAJ3561545.1"/>
    <property type="molecule type" value="Genomic_DNA"/>
</dbReference>
<reference evidence="2" key="1">
    <citation type="submission" date="2022-07" db="EMBL/GenBank/DDBJ databases">
        <title>Genome Sequence of Xylaria arbuscula.</title>
        <authorList>
            <person name="Buettner E."/>
        </authorList>
    </citation>
    <scope>NUCLEOTIDE SEQUENCE</scope>
    <source>
        <strain evidence="2">VT107</strain>
    </source>
</reference>
<dbReference type="PANTHER" id="PTHR36142:SF5">
    <property type="entry name" value="METALLO-BETA-LACTAMASE DOMAIN-CONTAINING PROTEIN"/>
    <property type="match status" value="1"/>
</dbReference>
<feature type="compositionally biased region" description="Basic residues" evidence="1">
    <location>
        <begin position="564"/>
        <end position="573"/>
    </location>
</feature>